<name>A0ACC1T345_9APHY</name>
<evidence type="ECO:0000313" key="2">
    <source>
        <dbReference type="Proteomes" id="UP001148662"/>
    </source>
</evidence>
<reference evidence="1" key="1">
    <citation type="submission" date="2022-07" db="EMBL/GenBank/DDBJ databases">
        <title>Genome Sequence of Phlebia brevispora.</title>
        <authorList>
            <person name="Buettner E."/>
        </authorList>
    </citation>
    <scope>NUCLEOTIDE SEQUENCE</scope>
    <source>
        <strain evidence="1">MPL23</strain>
    </source>
</reference>
<proteinExistence type="predicted"/>
<keyword evidence="2" id="KW-1185">Reference proteome</keyword>
<evidence type="ECO:0000313" key="1">
    <source>
        <dbReference type="EMBL" id="KAJ3552225.1"/>
    </source>
</evidence>
<comment type="caution">
    <text evidence="1">The sequence shown here is derived from an EMBL/GenBank/DDBJ whole genome shotgun (WGS) entry which is preliminary data.</text>
</comment>
<sequence>MDFLSQDPDIAPELVVFLTEKLRKTKGSLDLLEQENRQLKEELAAVRRRFYGQGDRSEDGFETELACRAGICPSMNDVKSLTETVCALKKQLEIRSQERRDDQAEIARLRISLGNIEHNTCKTQPEAPQYSKVDEGDGLNDEREISEAIQIDEMSFGIPELEFDEHAPSRVATPQSETNNAPEDSADLQRRWEQFAGTVCLSENTLELSQELRGHSEHGVMFVPDCTTMLRPADKYAWLHMPLQKCTPSDPLVWSENLEFSEHRGKIRDVFYRGKQGVCYAGVFEYVGADEMSAPSFRHLARHLKVALFERAFTVSPKDVPDDKWESVYNMYWEGTAKLRRFRYKRIGFNQPLYDALMAARGATPAPTKDLDIQKKRKNDHQGPQVPKRPKH</sequence>
<organism evidence="1 2">
    <name type="scientific">Phlebia brevispora</name>
    <dbReference type="NCBI Taxonomy" id="194682"/>
    <lineage>
        <taxon>Eukaryota</taxon>
        <taxon>Fungi</taxon>
        <taxon>Dikarya</taxon>
        <taxon>Basidiomycota</taxon>
        <taxon>Agaricomycotina</taxon>
        <taxon>Agaricomycetes</taxon>
        <taxon>Polyporales</taxon>
        <taxon>Meruliaceae</taxon>
        <taxon>Phlebia</taxon>
    </lineage>
</organism>
<dbReference type="EMBL" id="JANHOG010000689">
    <property type="protein sequence ID" value="KAJ3552225.1"/>
    <property type="molecule type" value="Genomic_DNA"/>
</dbReference>
<dbReference type="Proteomes" id="UP001148662">
    <property type="component" value="Unassembled WGS sequence"/>
</dbReference>
<protein>
    <submittedName>
        <fullName evidence="1">Uncharacterized protein</fullName>
    </submittedName>
</protein>
<accession>A0ACC1T345</accession>
<gene>
    <name evidence="1" type="ORF">NM688_g4264</name>
</gene>